<dbReference type="Gene3D" id="1.20.1270.70">
    <property type="entry name" value="Designed single chain three-helix bundle"/>
    <property type="match status" value="4"/>
</dbReference>
<keyword evidence="3" id="KW-0812">Transmembrane</keyword>
<feature type="coiled-coil region" evidence="1">
    <location>
        <begin position="1424"/>
        <end position="1475"/>
    </location>
</feature>
<feature type="compositionally biased region" description="Polar residues" evidence="2">
    <location>
        <begin position="1001"/>
        <end position="1011"/>
    </location>
</feature>
<protein>
    <recommendedName>
        <fullName evidence="6">Peptidase</fullName>
    </recommendedName>
</protein>
<evidence type="ECO:0000313" key="5">
    <source>
        <dbReference type="Proteomes" id="UP000235771"/>
    </source>
</evidence>
<evidence type="ECO:0000256" key="1">
    <source>
        <dbReference type="SAM" id="Coils"/>
    </source>
</evidence>
<feature type="coiled-coil region" evidence="1">
    <location>
        <begin position="1241"/>
        <end position="1268"/>
    </location>
</feature>
<comment type="caution">
    <text evidence="4">The sequence shown here is derived from an EMBL/GenBank/DDBJ whole genome shotgun (WGS) entry which is preliminary data.</text>
</comment>
<evidence type="ECO:0000256" key="3">
    <source>
        <dbReference type="SAM" id="Phobius"/>
    </source>
</evidence>
<feature type="region of interest" description="Disordered" evidence="2">
    <location>
        <begin position="1087"/>
        <end position="1114"/>
    </location>
</feature>
<organism evidence="4 5">
    <name type="scientific">Gardnerella greenwoodii</name>
    <dbReference type="NCBI Taxonomy" id="2914925"/>
    <lineage>
        <taxon>Bacteria</taxon>
        <taxon>Bacillati</taxon>
        <taxon>Actinomycetota</taxon>
        <taxon>Actinomycetes</taxon>
        <taxon>Bifidobacteriales</taxon>
        <taxon>Bifidobacteriaceae</taxon>
        <taxon>Gardnerella</taxon>
    </lineage>
</organism>
<evidence type="ECO:0000313" key="4">
    <source>
        <dbReference type="EMBL" id="PMC42546.1"/>
    </source>
</evidence>
<dbReference type="Pfam" id="PF07554">
    <property type="entry name" value="FIVAR"/>
    <property type="match status" value="11"/>
</dbReference>
<feature type="region of interest" description="Disordered" evidence="2">
    <location>
        <begin position="1542"/>
        <end position="1562"/>
    </location>
</feature>
<keyword evidence="3" id="KW-0472">Membrane</keyword>
<feature type="coiled-coil region" evidence="1">
    <location>
        <begin position="1056"/>
        <end position="1083"/>
    </location>
</feature>
<dbReference type="Proteomes" id="UP000235771">
    <property type="component" value="Unassembled WGS sequence"/>
</dbReference>
<feature type="coiled-coil region" evidence="1">
    <location>
        <begin position="709"/>
        <end position="767"/>
    </location>
</feature>
<dbReference type="SUPFAM" id="SSF46997">
    <property type="entry name" value="Bacterial immunoglobulin/albumin-binding domains"/>
    <property type="match status" value="1"/>
</dbReference>
<dbReference type="EMBL" id="PNGV01000002">
    <property type="protein sequence ID" value="PMC42546.1"/>
    <property type="molecule type" value="Genomic_DNA"/>
</dbReference>
<dbReference type="Gene3D" id="1.20.5.420">
    <property type="entry name" value="Immunoglobulin FC, subunit C"/>
    <property type="match status" value="4"/>
</dbReference>
<accession>A0A2N6RWR1</accession>
<sequence length="1704" mass="184491">MVLASNADDGDGGDYPMPPMYPNTDLNFDKPVIKDPEHLTDSEKLEIRKRVSKANNVALDKVTFNNNNQIVINFGQVIPGQPDYTDTINLDDAIIKEIAESNITVPTGDNAVPVYNPIGFSNDELERIKQKLFDENQSNAQLGLTSKDQIKFDWHSGDTASWIDDAPHRAISNGMAENTITVTIKTGKAYVQFKSDIKNSKLTRAVDIRKDYKLEWIKQQMDGRNTDEGFSWSSDKNTLIYRYDATKAQKFNTEDVIKYLKATPKDASSGLRTIIGGEALASEGRNGKARRSNMHYLLDDQDNPTTSLTMGNMSGPYWNGNPAIDNSDRNLDDHNSDVQDYHFGNDAHMKLAAKSGKVYPAHLYLSPYDYSYFKLAVSVNSINLLFVPQPSHDKDKLKASIDEYTTAQVGDKKVPTKSKYYNASDTLRNNYDTALSAANTLYTSVENTAKENLTEQQKADIDNAAIKLNKAYEALNGDPTDKKDLNKDITDQGTAATAQGAVATGTYVTDRYKNVANPKFKKADGSPDTEKNGRATQAKTAYDEALAEAQKVNANQYATQKEVNAAKEKLDKARRALDEFETNKDKLSEVIQSSKVNTGGNQGITNADPAYQNASDSERRAYDEAVKKAQELFGDPNASQAEVDLALENLKNAKKAIDANATNKSALDAQVLQSHDHDGDGENQKSVFYKNGTYDNYFNDNNFPSDVNKEEAKQYASKYDEALQKAKEVINNPKATQAQVDEALNNLKTAEENLHKLKTNNYDLIQTLANNFSGNKLPAYFNAYEESQNEADENKKNKAKTDFVAYNDAYTEAKTIKQKIDAAQAGTSTYSQQEIDAAKAKLDKARDAIVTYATKPSALQTSADQDGVTQNTTAYKNAKALADKASDTSLTGEAKTKADAAKKIVDEYTAALAAAKKVLANQVDKDKNANGEVIDDSVDGTGEPSSATFLNGVQKHPENKALQKDVDAALKRLDAARAALSAYATKKDDLRKSVDADADTKQTPQYKNTDSPVFKNDSGEDNSKNTQASAVKTAYDQALADAQNVLAKQDATQVEVDAALKNLDAARKALDAYNTDFAKLKESVGKNGELNADGSAKSEGTLTSDAYRNASNPQFMKNDGSGNLVPDAGRNNAAAAAKTAYDSALAKANELLAKSKDANTPAEERPTQAQVNDALAALEAARTGLDVYKTNSADLKAETEKSQAEGATDEPAADKFEHNLQINNAKYLLEKLKNNQDSLAYKDAKDKLDTYNTALKNARELVKHAEDQTLSKHPTQQEVDDALAALKKAKSDIENDAQFNTDKSSLQNEVDGKDKDGKVITPKFEDTPEFNNAAGSSAATAYTKALEDANKVLSDANATQKQVDDALKALQDAKKAISQFSTDKSKLRNEVEGKDSDGNIITPKFNESAEYKNAEAKANATPADEDAKKDLENYTNALNEANSVLNDSSASQSAVDEALKRLQEAKKKIADSNKTDKSKLQSESDGDADFRKSPYFIIGNKADIEAYENALAEANRVLKDPNATQAQVDEALKRLAAAKNKINNPFGRGGNESGSESGADFGSDSENGFGYGYGNGYGHFYDSDGLGDSSNGSADKSALRAEVAEAENINAGNANSADANAYFDALSEARSVLNNPNATQAQVDAALRKLQAAKAALLNSLSGASGHKIAKTGAATGLFAGFAAIFAGLGAAGVASRRRKHSNE</sequence>
<reference evidence="4 5" key="1">
    <citation type="submission" date="2017-09" db="EMBL/GenBank/DDBJ databases">
        <title>Bacterial strain isolated from the female urinary microbiota.</title>
        <authorList>
            <person name="Thomas-White K."/>
            <person name="Kumar N."/>
            <person name="Forster S."/>
            <person name="Putonti C."/>
            <person name="Lawley T."/>
            <person name="Wolfe A.J."/>
        </authorList>
    </citation>
    <scope>NUCLEOTIDE SEQUENCE [LARGE SCALE GENOMIC DNA]</scope>
    <source>
        <strain evidence="4 5">UMB1686</strain>
    </source>
</reference>
<feature type="compositionally biased region" description="Polar residues" evidence="2">
    <location>
        <begin position="1098"/>
        <end position="1114"/>
    </location>
</feature>
<keyword evidence="1" id="KW-0175">Coiled coil</keyword>
<evidence type="ECO:0008006" key="6">
    <source>
        <dbReference type="Google" id="ProtNLM"/>
    </source>
</evidence>
<evidence type="ECO:0000256" key="2">
    <source>
        <dbReference type="SAM" id="MobiDB-lite"/>
    </source>
</evidence>
<feature type="coiled-coil region" evidence="1">
    <location>
        <begin position="1356"/>
        <end position="1390"/>
    </location>
</feature>
<feature type="region of interest" description="Disordered" evidence="2">
    <location>
        <begin position="930"/>
        <end position="951"/>
    </location>
</feature>
<keyword evidence="3" id="KW-1133">Transmembrane helix</keyword>
<dbReference type="Gene3D" id="1.20.1270.90">
    <property type="entry name" value="AF1782-like"/>
    <property type="match status" value="1"/>
</dbReference>
<name>A0A2N6RWR1_9BIFI</name>
<feature type="compositionally biased region" description="Basic and acidic residues" evidence="2">
    <location>
        <begin position="991"/>
        <end position="1000"/>
    </location>
</feature>
<dbReference type="InterPro" id="IPR009063">
    <property type="entry name" value="Ig/albumin-bd_sf"/>
</dbReference>
<gene>
    <name evidence="4" type="ORF">CJ216_05805</name>
</gene>
<feature type="coiled-coil region" evidence="1">
    <location>
        <begin position="535"/>
        <end position="597"/>
    </location>
</feature>
<proteinExistence type="predicted"/>
<feature type="region of interest" description="Disordered" evidence="2">
    <location>
        <begin position="991"/>
        <end position="1027"/>
    </location>
</feature>
<feature type="transmembrane region" description="Helical" evidence="3">
    <location>
        <begin position="1674"/>
        <end position="1695"/>
    </location>
</feature>
<keyword evidence="5" id="KW-1185">Reference proteome</keyword>